<feature type="domain" description="DUF2828" evidence="1">
    <location>
        <begin position="195"/>
        <end position="295"/>
    </location>
</feature>
<dbReference type="EMBL" id="UGPP01000001">
    <property type="protein sequence ID" value="STY71160.1"/>
    <property type="molecule type" value="Genomic_DNA"/>
</dbReference>
<evidence type="ECO:0000259" key="1">
    <source>
        <dbReference type="Pfam" id="PF11443"/>
    </source>
</evidence>
<protein>
    <submittedName>
        <fullName evidence="3">Domain of uncharacterized function (DUF2828)</fullName>
    </submittedName>
</protein>
<proteinExistence type="predicted"/>
<dbReference type="Gene3D" id="3.40.50.410">
    <property type="entry name" value="von Willebrand factor, type A domain"/>
    <property type="match status" value="1"/>
</dbReference>
<dbReference type="Pfam" id="PF25043">
    <property type="entry name" value="DUF7788"/>
    <property type="match status" value="1"/>
</dbReference>
<dbReference type="PANTHER" id="PTHR31373:SF27">
    <property type="entry name" value="TROVE DOMAIN-CONTAINING PROTEIN"/>
    <property type="match status" value="1"/>
</dbReference>
<reference evidence="3 4" key="1">
    <citation type="submission" date="2018-06" db="EMBL/GenBank/DDBJ databases">
        <authorList>
            <consortium name="Pathogen Informatics"/>
            <person name="Doyle S."/>
        </authorList>
    </citation>
    <scope>NUCLEOTIDE SEQUENCE [LARGE SCALE GENOMIC DNA]</scope>
    <source>
        <strain evidence="3 4">NCTC10571</strain>
    </source>
</reference>
<evidence type="ECO:0000313" key="3">
    <source>
        <dbReference type="EMBL" id="STY71160.1"/>
    </source>
</evidence>
<dbReference type="SUPFAM" id="SSF53300">
    <property type="entry name" value="vWA-like"/>
    <property type="match status" value="1"/>
</dbReference>
<gene>
    <name evidence="3" type="ORF">NCTC10571_01312</name>
</gene>
<dbReference type="Pfam" id="PF11443">
    <property type="entry name" value="DUF2828"/>
    <property type="match status" value="1"/>
</dbReference>
<dbReference type="InterPro" id="IPR058580">
    <property type="entry name" value="DUF2828"/>
</dbReference>
<dbReference type="InterPro" id="IPR011205">
    <property type="entry name" value="UCP015417_vWA"/>
</dbReference>
<dbReference type="InterPro" id="IPR056690">
    <property type="entry name" value="DUF7788"/>
</dbReference>
<evidence type="ECO:0000313" key="4">
    <source>
        <dbReference type="Proteomes" id="UP000255234"/>
    </source>
</evidence>
<organism evidence="3 4">
    <name type="scientific">Megamonas hypermegale</name>
    <dbReference type="NCBI Taxonomy" id="158847"/>
    <lineage>
        <taxon>Bacteria</taxon>
        <taxon>Bacillati</taxon>
        <taxon>Bacillota</taxon>
        <taxon>Negativicutes</taxon>
        <taxon>Selenomonadales</taxon>
        <taxon>Selenomonadaceae</taxon>
        <taxon>Megamonas</taxon>
    </lineage>
</organism>
<dbReference type="PIRSF" id="PIRSF015417">
    <property type="entry name" value="T31B5_30_vWA"/>
    <property type="match status" value="1"/>
</dbReference>
<dbReference type="Proteomes" id="UP000255234">
    <property type="component" value="Unassembled WGS sequence"/>
</dbReference>
<evidence type="ECO:0000259" key="2">
    <source>
        <dbReference type="Pfam" id="PF25043"/>
    </source>
</evidence>
<dbReference type="AlphaFoldDB" id="A0A378NRZ6"/>
<accession>A0A378NRZ6</accession>
<dbReference type="RefSeq" id="WP_115151532.1">
    <property type="nucleotide sequence ID" value="NZ_UGPP01000001.1"/>
</dbReference>
<sequence>MDFFDRMKNNIMTKTTNGALCYSTTGNYLVDINFGVSKFRNMLNNKESLWEMFYPALMQNPRYALKWLLYLRDIRYGIGERDAFRDLLYHLIVNTKVDSYFIKTCNIQEYGRYDDLIDIYFRLYDNKKLSKTKRINNIKNIIINIIKEQLNLDLNNSKNNLSVSLLAKWMPTESTSSLKNRRRAKILMNKLKYSPKKYRKILTLLRKKIDIVEAKMSSNNWNKIIYDNVPSKANFLYSKAFINHDEERRLKYIDNLSKNKAKINSKALFLHEIVNRYKKEHERNEVLESMWKNMLKPDNFSDTLVVRDGSGSMCQHLPNSTSTILDVADAITIYCSENNKTFKDKFITFSQRAEIVDLTSCANLYEKLKKLDEYDDCSNTDIANVFNLILKTAVKEKLSKEDLPKNILIISDMQFDAVNNYDIDSLFEIINKKYKKAGYEMPKLIFWNVSYYDNTIPMKNNKNGLILLSGYSTSLMRMVCSTELDPFKALKEILNNERYSIINTITNKKIKEYLQS</sequence>
<name>A0A378NRZ6_9FIRM</name>
<dbReference type="PANTHER" id="PTHR31373">
    <property type="entry name" value="OS06G0652100 PROTEIN"/>
    <property type="match status" value="1"/>
</dbReference>
<dbReference type="InterPro" id="IPR036465">
    <property type="entry name" value="vWFA_dom_sf"/>
</dbReference>
<feature type="domain" description="DUF7788" evidence="2">
    <location>
        <begin position="304"/>
        <end position="481"/>
    </location>
</feature>